<dbReference type="EMBL" id="RIBY02000113">
    <property type="protein sequence ID" value="KAH9845298.1"/>
    <property type="molecule type" value="Genomic_DNA"/>
</dbReference>
<protein>
    <submittedName>
        <fullName evidence="3">Lipopolysaccharide-modifying enzyme</fullName>
    </submittedName>
</protein>
<reference evidence="3 4" key="1">
    <citation type="journal article" date="2018" name="IMA Fungus">
        <title>IMA Genome-F 10: Nine draft genome sequences of Claviceps purpurea s.lat., including C. arundinis, C. humidiphila, and C. cf. spartinae, pseudomolecules for the pitch canker pathogen Fusarium circinatum, draft genome of Davidsoniella eucalypti, Grosmannia galeiformis, Quambalaria eucalypti, and Teratosphaeria destructans.</title>
        <authorList>
            <person name="Wingfield B.D."/>
            <person name="Liu M."/>
            <person name="Nguyen H.D."/>
            <person name="Lane F.A."/>
            <person name="Morgan S.W."/>
            <person name="De Vos L."/>
            <person name="Wilken P.M."/>
            <person name="Duong T.A."/>
            <person name="Aylward J."/>
            <person name="Coetzee M.P."/>
            <person name="Dadej K."/>
            <person name="De Beer Z.W."/>
            <person name="Findlay W."/>
            <person name="Havenga M."/>
            <person name="Kolarik M."/>
            <person name="Menzies J.G."/>
            <person name="Naidoo K."/>
            <person name="Pochopski O."/>
            <person name="Shoukouhi P."/>
            <person name="Santana Q.C."/>
            <person name="Seifert K.A."/>
            <person name="Soal N."/>
            <person name="Steenkamp E.T."/>
            <person name="Tatham C.T."/>
            <person name="van der Nest M.A."/>
            <person name="Wingfield M.J."/>
        </authorList>
    </citation>
    <scope>NUCLEOTIDE SEQUENCE [LARGE SCALE GENOMIC DNA]</scope>
    <source>
        <strain evidence="3">CMW44962</strain>
    </source>
</reference>
<proteinExistence type="predicted"/>
<dbReference type="SMART" id="SM00672">
    <property type="entry name" value="CAP10"/>
    <property type="match status" value="1"/>
</dbReference>
<dbReference type="AlphaFoldDB" id="A0A9W7W6R0"/>
<comment type="caution">
    <text evidence="3">The sequence shown here is derived from an EMBL/GenBank/DDBJ whole genome shotgun (WGS) entry which is preliminary data.</text>
</comment>
<dbReference type="InterPro" id="IPR051091">
    <property type="entry name" value="O-Glucosyltr/Glycosyltrsf_90"/>
</dbReference>
<gene>
    <name evidence="3" type="ORF">Tdes44962_MAKER01308</name>
</gene>
<dbReference type="Proteomes" id="UP001138500">
    <property type="component" value="Unassembled WGS sequence"/>
</dbReference>
<accession>A0A9W7W6R0</accession>
<keyword evidence="4" id="KW-1185">Reference proteome</keyword>
<feature type="domain" description="Glycosyl transferase CAP10" evidence="2">
    <location>
        <begin position="162"/>
        <end position="391"/>
    </location>
</feature>
<keyword evidence="1" id="KW-0472">Membrane</keyword>
<sequence length="432" mass="49658">MIAGRSICSIVGTIIAFNLIYVAYSVLWTPAIPTAASSGKTRARSGQFLFGEDDESIDGLTAAQCTKRFPKLYHEVDRAVAFWKDRQHIISAIDINTTWVKEREGTVRILIHDGELRIIDSHVAQDWHFSTRTIGILSLIQRALDSAIAGGEYLPTIETSITFPDTVEMDPSSDHTVWTVGRQLSNRVHDRYWLIPNYDFWYDAPMAYRETRRRMMEHDSAFKEKIPKVVWRGSTWVDRPLREALLAATESQAWADVVSTEVDDREEELRRRMSLPDMCKYAFTAHTEGVSYSGRLDFILNCKSLPIVHDLNWAVFYTHLLEPSGPRQNYALVQRNWTDLEQTVQHYLHNPQDAEKVIANSLETFRRNYLTRAARSCYIRRLIQGYSSVSFSPDPYRSPGVKGEARGLRGISFEEYIYRRADGDFEDGWPDA</sequence>
<keyword evidence="1" id="KW-0812">Transmembrane</keyword>
<reference evidence="3 4" key="2">
    <citation type="journal article" date="2021" name="Curr. Genet.">
        <title>Genetic response to nitrogen starvation in the aggressive Eucalyptus foliar pathogen Teratosphaeria destructans.</title>
        <authorList>
            <person name="Havenga M."/>
            <person name="Wingfield B.D."/>
            <person name="Wingfield M.J."/>
            <person name="Dreyer L.L."/>
            <person name="Roets F."/>
            <person name="Aylward J."/>
        </authorList>
    </citation>
    <scope>NUCLEOTIDE SEQUENCE [LARGE SCALE GENOMIC DNA]</scope>
    <source>
        <strain evidence="3">CMW44962</strain>
    </source>
</reference>
<evidence type="ECO:0000256" key="1">
    <source>
        <dbReference type="SAM" id="Phobius"/>
    </source>
</evidence>
<dbReference type="PANTHER" id="PTHR12203:SF107">
    <property type="entry name" value="GLYCOSYL TRANSFERASE CAP10 DOMAIN-CONTAINING PROTEIN"/>
    <property type="match status" value="1"/>
</dbReference>
<dbReference type="OrthoDB" id="202415at2759"/>
<evidence type="ECO:0000313" key="4">
    <source>
        <dbReference type="Proteomes" id="UP001138500"/>
    </source>
</evidence>
<feature type="transmembrane region" description="Helical" evidence="1">
    <location>
        <begin position="7"/>
        <end position="28"/>
    </location>
</feature>
<name>A0A9W7W6R0_9PEZI</name>
<organism evidence="3 4">
    <name type="scientific">Teratosphaeria destructans</name>
    <dbReference type="NCBI Taxonomy" id="418781"/>
    <lineage>
        <taxon>Eukaryota</taxon>
        <taxon>Fungi</taxon>
        <taxon>Dikarya</taxon>
        <taxon>Ascomycota</taxon>
        <taxon>Pezizomycotina</taxon>
        <taxon>Dothideomycetes</taxon>
        <taxon>Dothideomycetidae</taxon>
        <taxon>Mycosphaerellales</taxon>
        <taxon>Teratosphaeriaceae</taxon>
        <taxon>Teratosphaeria</taxon>
    </lineage>
</organism>
<evidence type="ECO:0000259" key="2">
    <source>
        <dbReference type="SMART" id="SM00672"/>
    </source>
</evidence>
<dbReference type="InterPro" id="IPR006598">
    <property type="entry name" value="CAP10"/>
</dbReference>
<dbReference type="PANTHER" id="PTHR12203">
    <property type="entry name" value="KDEL LYS-ASP-GLU-LEU CONTAINING - RELATED"/>
    <property type="match status" value="1"/>
</dbReference>
<dbReference type="Pfam" id="PF05686">
    <property type="entry name" value="Glyco_transf_90"/>
    <property type="match status" value="1"/>
</dbReference>
<evidence type="ECO:0000313" key="3">
    <source>
        <dbReference type="EMBL" id="KAH9845298.1"/>
    </source>
</evidence>
<keyword evidence="1" id="KW-1133">Transmembrane helix</keyword>